<dbReference type="AlphaFoldDB" id="A0A9P7S1J8"/>
<evidence type="ECO:0000313" key="1">
    <source>
        <dbReference type="EMBL" id="KAG7092878.1"/>
    </source>
</evidence>
<name>A0A9P7S1J8_9AGAR</name>
<dbReference type="EMBL" id="CM032185">
    <property type="protein sequence ID" value="KAG7092878.1"/>
    <property type="molecule type" value="Genomic_DNA"/>
</dbReference>
<protein>
    <submittedName>
        <fullName evidence="1">Uncharacterized protein</fullName>
    </submittedName>
</protein>
<sequence length="152" mass="16814">MTGIECLCIRKLAKPAVGTSSSALTRYSPQPQPVTTQSQLQKMNESQSFKVCNVVIKPELRGVLRVFDLKINVGYGQGRPAGFWVLMESVVFRNRVPGDRNRVCGVGKRPGVVTDLPSRERNSFRPQVQGTVLPNATSSYNDILTKPPSFTY</sequence>
<dbReference type="GeneID" id="66078266"/>
<organism evidence="1 2">
    <name type="scientific">Marasmius oreades</name>
    <name type="common">fairy-ring Marasmius</name>
    <dbReference type="NCBI Taxonomy" id="181124"/>
    <lineage>
        <taxon>Eukaryota</taxon>
        <taxon>Fungi</taxon>
        <taxon>Dikarya</taxon>
        <taxon>Basidiomycota</taxon>
        <taxon>Agaricomycotina</taxon>
        <taxon>Agaricomycetes</taxon>
        <taxon>Agaricomycetidae</taxon>
        <taxon>Agaricales</taxon>
        <taxon>Marasmiineae</taxon>
        <taxon>Marasmiaceae</taxon>
        <taxon>Marasmius</taxon>
    </lineage>
</organism>
<proteinExistence type="predicted"/>
<evidence type="ECO:0000313" key="2">
    <source>
        <dbReference type="Proteomes" id="UP001049176"/>
    </source>
</evidence>
<dbReference type="Proteomes" id="UP001049176">
    <property type="component" value="Chromosome 5"/>
</dbReference>
<accession>A0A9P7S1J8</accession>
<dbReference type="KEGG" id="more:E1B28_009190"/>
<keyword evidence="2" id="KW-1185">Reference proteome</keyword>
<dbReference type="RefSeq" id="XP_043009348.1">
    <property type="nucleotide sequence ID" value="XM_043154060.1"/>
</dbReference>
<gene>
    <name evidence="1" type="ORF">E1B28_009190</name>
</gene>
<comment type="caution">
    <text evidence="1">The sequence shown here is derived from an EMBL/GenBank/DDBJ whole genome shotgun (WGS) entry which is preliminary data.</text>
</comment>
<reference evidence="1" key="1">
    <citation type="journal article" date="2021" name="Genome Biol. Evol.">
        <title>The assembled and annotated genome of the fairy-ring fungus Marasmius oreades.</title>
        <authorList>
            <person name="Hiltunen M."/>
            <person name="Ament-Velasquez S.L."/>
            <person name="Johannesson H."/>
        </authorList>
    </citation>
    <scope>NUCLEOTIDE SEQUENCE</scope>
    <source>
        <strain evidence="1">03SP1</strain>
    </source>
</reference>